<gene>
    <name evidence="1" type="ORF">M8818_005409</name>
</gene>
<accession>A0ACC3S8T9</accession>
<evidence type="ECO:0000313" key="1">
    <source>
        <dbReference type="EMBL" id="KAK8201885.1"/>
    </source>
</evidence>
<sequence>MERSHNAGSSSAWRSATPSPGGISQATMKRPSSTPAGSWPSQSPRLQTRANTRPKSTPRPGQHSMSGPHRRTLKLNLFARKHIEIKFSIHNSRHYDSYRIFIPLAQMTTIHETHHNDQTVFTFSLESPPKFYRMATDVEATHVSTRGEWTEQQAYFRQTDIDIDMSARNNLPVTLNKTGCRIDIGMKPIQSYGRRELTESPRSLAYLQCHPAAKPSQQAILPAVLPSIKKSQHSSG</sequence>
<dbReference type="EMBL" id="JAMKPW020000033">
    <property type="protein sequence ID" value="KAK8201885.1"/>
    <property type="molecule type" value="Genomic_DNA"/>
</dbReference>
<evidence type="ECO:0000313" key="2">
    <source>
        <dbReference type="Proteomes" id="UP001320706"/>
    </source>
</evidence>
<organism evidence="1 2">
    <name type="scientific">Zalaria obscura</name>
    <dbReference type="NCBI Taxonomy" id="2024903"/>
    <lineage>
        <taxon>Eukaryota</taxon>
        <taxon>Fungi</taxon>
        <taxon>Dikarya</taxon>
        <taxon>Ascomycota</taxon>
        <taxon>Pezizomycotina</taxon>
        <taxon>Dothideomycetes</taxon>
        <taxon>Dothideomycetidae</taxon>
        <taxon>Dothideales</taxon>
        <taxon>Zalariaceae</taxon>
        <taxon>Zalaria</taxon>
    </lineage>
</organism>
<comment type="caution">
    <text evidence="1">The sequence shown here is derived from an EMBL/GenBank/DDBJ whole genome shotgun (WGS) entry which is preliminary data.</text>
</comment>
<reference evidence="1" key="1">
    <citation type="submission" date="2024-02" db="EMBL/GenBank/DDBJ databases">
        <title>Metagenome Assembled Genome of Zalaria obscura JY119.</title>
        <authorList>
            <person name="Vighnesh L."/>
            <person name="Jagadeeshwari U."/>
            <person name="Venkata Ramana C."/>
            <person name="Sasikala C."/>
        </authorList>
    </citation>
    <scope>NUCLEOTIDE SEQUENCE</scope>
    <source>
        <strain evidence="1">JY119</strain>
    </source>
</reference>
<proteinExistence type="predicted"/>
<protein>
    <submittedName>
        <fullName evidence="1">Uncharacterized protein</fullName>
    </submittedName>
</protein>
<name>A0ACC3S8T9_9PEZI</name>
<dbReference type="Proteomes" id="UP001320706">
    <property type="component" value="Unassembled WGS sequence"/>
</dbReference>
<keyword evidence="2" id="KW-1185">Reference proteome</keyword>